<organism evidence="2 3">
    <name type="scientific">Pseudaquabacterium rugosum</name>
    <dbReference type="NCBI Taxonomy" id="2984194"/>
    <lineage>
        <taxon>Bacteria</taxon>
        <taxon>Pseudomonadati</taxon>
        <taxon>Pseudomonadota</taxon>
        <taxon>Betaproteobacteria</taxon>
        <taxon>Burkholderiales</taxon>
        <taxon>Sphaerotilaceae</taxon>
        <taxon>Pseudaquabacterium</taxon>
    </lineage>
</organism>
<dbReference type="Proteomes" id="UP001368500">
    <property type="component" value="Unassembled WGS sequence"/>
</dbReference>
<sequence length="165" mass="17578">MPHDVVRLWEQLTLRAHGLYEHGLCERAVPLYEEARAMVLSAFHRWPAMDDALATLTVSHLNLSEALRGCGRVEAAVRTVLSIHASLLGALADGRTPAALRAAAASQLPATLSALSRLDACHGPMPELRRWLSAGWPPAVPAPAGTAPSSTRSTPPAPAGPRRLH</sequence>
<evidence type="ECO:0000313" key="3">
    <source>
        <dbReference type="Proteomes" id="UP001368500"/>
    </source>
</evidence>
<reference evidence="2 3" key="1">
    <citation type="submission" date="2024-04" db="EMBL/GenBank/DDBJ databases">
        <title>Novel species of the genus Ideonella isolated from streams.</title>
        <authorList>
            <person name="Lu H."/>
        </authorList>
    </citation>
    <scope>NUCLEOTIDE SEQUENCE [LARGE SCALE GENOMIC DNA]</scope>
    <source>
        <strain evidence="2 3">BYS139W</strain>
    </source>
</reference>
<dbReference type="EMBL" id="JBBUTF010000022">
    <property type="protein sequence ID" value="MEK8028320.1"/>
    <property type="molecule type" value="Genomic_DNA"/>
</dbReference>
<evidence type="ECO:0008006" key="4">
    <source>
        <dbReference type="Google" id="ProtNLM"/>
    </source>
</evidence>
<comment type="caution">
    <text evidence="2">The sequence shown here is derived from an EMBL/GenBank/DDBJ whole genome shotgun (WGS) entry which is preliminary data.</text>
</comment>
<evidence type="ECO:0000256" key="1">
    <source>
        <dbReference type="SAM" id="MobiDB-lite"/>
    </source>
</evidence>
<protein>
    <recommendedName>
        <fullName evidence="4">Tetratricopeptide repeat protein</fullName>
    </recommendedName>
</protein>
<feature type="region of interest" description="Disordered" evidence="1">
    <location>
        <begin position="139"/>
        <end position="165"/>
    </location>
</feature>
<gene>
    <name evidence="2" type="ORF">AACH11_20360</name>
</gene>
<dbReference type="RefSeq" id="WP_341376107.1">
    <property type="nucleotide sequence ID" value="NZ_JBBUTF010000022.1"/>
</dbReference>
<keyword evidence="3" id="KW-1185">Reference proteome</keyword>
<proteinExistence type="predicted"/>
<evidence type="ECO:0000313" key="2">
    <source>
        <dbReference type="EMBL" id="MEK8028320.1"/>
    </source>
</evidence>
<feature type="compositionally biased region" description="Low complexity" evidence="1">
    <location>
        <begin position="139"/>
        <end position="154"/>
    </location>
</feature>
<accession>A0ABU9BH83</accession>
<name>A0ABU9BH83_9BURK</name>